<dbReference type="Proteomes" id="UP000440125">
    <property type="component" value="Unassembled WGS sequence"/>
</dbReference>
<protein>
    <submittedName>
        <fullName evidence="2">Thioredoxin</fullName>
    </submittedName>
</protein>
<dbReference type="CDD" id="cd02947">
    <property type="entry name" value="TRX_family"/>
    <property type="match status" value="1"/>
</dbReference>
<dbReference type="GO" id="GO:0005975">
    <property type="term" value="P:carbohydrate metabolic process"/>
    <property type="evidence" value="ECO:0007669"/>
    <property type="project" value="InterPro"/>
</dbReference>
<dbReference type="RefSeq" id="WP_155863438.1">
    <property type="nucleotide sequence ID" value="NZ_WFIY01000004.1"/>
</dbReference>
<dbReference type="InterPro" id="IPR036249">
    <property type="entry name" value="Thioredoxin-like_sf"/>
</dbReference>
<dbReference type="Gene3D" id="1.50.10.20">
    <property type="match status" value="1"/>
</dbReference>
<dbReference type="Gene3D" id="3.40.30.10">
    <property type="entry name" value="Glutaredoxin"/>
    <property type="match status" value="1"/>
</dbReference>
<dbReference type="SUPFAM" id="SSF48208">
    <property type="entry name" value="Six-hairpin glycosidases"/>
    <property type="match status" value="1"/>
</dbReference>
<gene>
    <name evidence="2" type="ORF">D1867_07380</name>
</gene>
<accession>A0A6A9QCZ6</accession>
<dbReference type="Pfam" id="PF00085">
    <property type="entry name" value="Thioredoxin"/>
    <property type="match status" value="1"/>
</dbReference>
<dbReference type="InterPro" id="IPR013766">
    <property type="entry name" value="Thioredoxin_domain"/>
</dbReference>
<evidence type="ECO:0000313" key="3">
    <source>
        <dbReference type="Proteomes" id="UP000440125"/>
    </source>
</evidence>
<dbReference type="InterPro" id="IPR008928">
    <property type="entry name" value="6-hairpin_glycosidase_sf"/>
</dbReference>
<evidence type="ECO:0000259" key="1">
    <source>
        <dbReference type="Pfam" id="PF00085"/>
    </source>
</evidence>
<comment type="caution">
    <text evidence="2">The sequence shown here is derived from an EMBL/GenBank/DDBJ whole genome shotgun (WGS) entry which is preliminary data.</text>
</comment>
<dbReference type="AlphaFoldDB" id="A0A6A9QCZ6"/>
<name>A0A6A9QCZ6_ACIIN</name>
<dbReference type="EMBL" id="WFIY01000004">
    <property type="protein sequence ID" value="MUM65061.1"/>
    <property type="molecule type" value="Genomic_DNA"/>
</dbReference>
<dbReference type="OrthoDB" id="202131at2157"/>
<proteinExistence type="predicted"/>
<evidence type="ECO:0000313" key="2">
    <source>
        <dbReference type="EMBL" id="MUM65061.1"/>
    </source>
</evidence>
<keyword evidence="3" id="KW-1185">Reference proteome</keyword>
<organism evidence="2 3">
    <name type="scientific">Acidianus infernus</name>
    <dbReference type="NCBI Taxonomy" id="12915"/>
    <lineage>
        <taxon>Archaea</taxon>
        <taxon>Thermoproteota</taxon>
        <taxon>Thermoprotei</taxon>
        <taxon>Sulfolobales</taxon>
        <taxon>Sulfolobaceae</taxon>
        <taxon>Acidianus</taxon>
    </lineage>
</organism>
<dbReference type="SUPFAM" id="SSF52833">
    <property type="entry name" value="Thioredoxin-like"/>
    <property type="match status" value="1"/>
</dbReference>
<sequence>MDWKEALKDDRLKAVLFWTDWCEDCDYVKKEFEKVYNPYFAFVEVNADERPDLALRYSPQIFPSISIISKGNVIGGIYGKVNAETIGEVLLKVLDLSLGGGVLVKPNSPKVERTKYTIDEAIRTIRRNCLAMFDIYYGGFEKEPKYFLPNVLIFLIELGDNYSLEVAKYTAEAAIYYLWDEGFYPYAKSYDWKIHPNFKLLDVNAEAIIALLKLYEKTKDDYFLEYAIETGNWILKNKIDGLYPIAIVDRKIIKKYYIDVNSKIGEALIYLFKFTQDKKFLDEAISLKNKLLSYSSWSHLLNSNVPLFFLDLAYLLRFLSYFKEGDIVINLAKSKYSSEDGTFYDVDFSIANEEMIGRYKIMFENAVFAQGLLNLGYFEEARKIADYFLDSFYEFNYVDQAEYGRLLVRLNEAS</sequence>
<feature type="domain" description="Thioredoxin" evidence="1">
    <location>
        <begin position="3"/>
        <end position="89"/>
    </location>
</feature>
<reference evidence="2 3" key="1">
    <citation type="submission" date="2019-10" db="EMBL/GenBank/DDBJ databases">
        <title>Genome Sequences from Six Type Strain Members of the Archaeal Family Sulfolobaceae: Acidianus ambivalens, Acidianus infernus, Metallosphaera prunae, Stygiolobus azoricus, Sulfolobus metallicus, and Sulfurisphaera ohwakuensis.</title>
        <authorList>
            <person name="Counts J.A."/>
            <person name="Kelly R.M."/>
        </authorList>
    </citation>
    <scope>NUCLEOTIDE SEQUENCE [LARGE SCALE GENOMIC DNA]</scope>
    <source>
        <strain evidence="2 3">DSM 3191</strain>
    </source>
</reference>